<dbReference type="EMBL" id="WEKT01000045">
    <property type="protein sequence ID" value="MZI95097.1"/>
    <property type="molecule type" value="Genomic_DNA"/>
</dbReference>
<gene>
    <name evidence="2" type="ORF">F9817_18120</name>
</gene>
<dbReference type="PROSITE" id="PS51257">
    <property type="entry name" value="PROKAR_LIPOPROTEIN"/>
    <property type="match status" value="1"/>
</dbReference>
<protein>
    <submittedName>
        <fullName evidence="2">DUF3833 family protein</fullName>
    </submittedName>
</protein>
<feature type="chain" id="PRO_5031145152" evidence="1">
    <location>
        <begin position="29"/>
        <end position="182"/>
    </location>
</feature>
<evidence type="ECO:0000256" key="1">
    <source>
        <dbReference type="SAM" id="SignalP"/>
    </source>
</evidence>
<feature type="signal peptide" evidence="1">
    <location>
        <begin position="1"/>
        <end position="28"/>
    </location>
</feature>
<reference evidence="2 3" key="1">
    <citation type="submission" date="2019-10" db="EMBL/GenBank/DDBJ databases">
        <title>Vibrio sp. nov. isolated from a shrimp pond.</title>
        <authorList>
            <person name="Gomez-Gil B."/>
            <person name="Enciso-Ibarra J."/>
            <person name="Enciso-Ibarra K."/>
            <person name="Bolan-Mejia C."/>
        </authorList>
    </citation>
    <scope>NUCLEOTIDE SEQUENCE [LARGE SCALE GENOMIC DNA]</scope>
    <source>
        <strain evidence="2 3">CAIM 722</strain>
    </source>
</reference>
<sequence length="182" mass="21072">MTAIRSSFKAFRWIGLFLIIASITSCSADINDYKGTSPRFDLFQYFTGQTQAWGMVQDYTNQQTRRFHVVITGTVNDGILTLDEQFLYDDGETDGRLWTITRHHDGTYIGKAADIIGNATGVEVGNALRWRYDFLLKTDEREIQVHFDDWMYRQDDKHLFNLTSITKWGVEVGKVTLFFSKE</sequence>
<proteinExistence type="predicted"/>
<dbReference type="Pfam" id="PF12915">
    <property type="entry name" value="DUF3833"/>
    <property type="match status" value="1"/>
</dbReference>
<evidence type="ECO:0000313" key="2">
    <source>
        <dbReference type="EMBL" id="MZI95097.1"/>
    </source>
</evidence>
<comment type="caution">
    <text evidence="2">The sequence shown here is derived from an EMBL/GenBank/DDBJ whole genome shotgun (WGS) entry which is preliminary data.</text>
</comment>
<accession>A0A7X4LNV6</accession>
<dbReference type="InterPro" id="IPR024409">
    <property type="entry name" value="DUF3833"/>
</dbReference>
<name>A0A7X4LNV6_9VIBR</name>
<dbReference type="AlphaFoldDB" id="A0A7X4LNV6"/>
<dbReference type="RefSeq" id="WP_161157577.1">
    <property type="nucleotide sequence ID" value="NZ_WEKT01000045.1"/>
</dbReference>
<organism evidence="2 3">
    <name type="scientific">Vibrio eleionomae</name>
    <dbReference type="NCBI Taxonomy" id="2653505"/>
    <lineage>
        <taxon>Bacteria</taxon>
        <taxon>Pseudomonadati</taxon>
        <taxon>Pseudomonadota</taxon>
        <taxon>Gammaproteobacteria</taxon>
        <taxon>Vibrionales</taxon>
        <taxon>Vibrionaceae</taxon>
        <taxon>Vibrio</taxon>
    </lineage>
</organism>
<evidence type="ECO:0000313" key="3">
    <source>
        <dbReference type="Proteomes" id="UP000462621"/>
    </source>
</evidence>
<keyword evidence="3" id="KW-1185">Reference proteome</keyword>
<keyword evidence="1" id="KW-0732">Signal</keyword>
<dbReference type="Proteomes" id="UP000462621">
    <property type="component" value="Unassembled WGS sequence"/>
</dbReference>